<organism evidence="2 3">
    <name type="scientific">Parathielavia appendiculata</name>
    <dbReference type="NCBI Taxonomy" id="2587402"/>
    <lineage>
        <taxon>Eukaryota</taxon>
        <taxon>Fungi</taxon>
        <taxon>Dikarya</taxon>
        <taxon>Ascomycota</taxon>
        <taxon>Pezizomycotina</taxon>
        <taxon>Sordariomycetes</taxon>
        <taxon>Sordariomycetidae</taxon>
        <taxon>Sordariales</taxon>
        <taxon>Chaetomiaceae</taxon>
        <taxon>Parathielavia</taxon>
    </lineage>
</organism>
<sequence>MSRTRHNAAACIPQSLPVPSASNCAVWGDTEPLHVPGLLLDGPDLTRHVTSSSTPPCIGPQPRYSRHKFSGMLSHGKGRPKSEACPPHFDTFFGITTERTGHGTHRDEISSRSRSRKPSIRLDLIRTYGRRLSHRSKPLTTARGEFQNDRRCPLLDAAARLRHPYRLTTRMPSQRAVQARRAQGHIDRFAEITAPTQWPSPDPHRPVRGIRSV</sequence>
<protein>
    <submittedName>
        <fullName evidence="2">Uncharacterized protein</fullName>
    </submittedName>
</protein>
<keyword evidence="3" id="KW-1185">Reference proteome</keyword>
<dbReference type="AlphaFoldDB" id="A0AAN6Z2B2"/>
<dbReference type="Proteomes" id="UP001302602">
    <property type="component" value="Unassembled WGS sequence"/>
</dbReference>
<feature type="compositionally biased region" description="Basic and acidic residues" evidence="1">
    <location>
        <begin position="99"/>
        <end position="111"/>
    </location>
</feature>
<accession>A0AAN6Z2B2</accession>
<feature type="region of interest" description="Disordered" evidence="1">
    <location>
        <begin position="94"/>
        <end position="118"/>
    </location>
</feature>
<feature type="region of interest" description="Disordered" evidence="1">
    <location>
        <begin position="194"/>
        <end position="213"/>
    </location>
</feature>
<dbReference type="RefSeq" id="XP_062645190.1">
    <property type="nucleotide sequence ID" value="XM_062785854.1"/>
</dbReference>
<evidence type="ECO:0000256" key="1">
    <source>
        <dbReference type="SAM" id="MobiDB-lite"/>
    </source>
</evidence>
<reference evidence="2" key="2">
    <citation type="submission" date="2023-05" db="EMBL/GenBank/DDBJ databases">
        <authorList>
            <consortium name="Lawrence Berkeley National Laboratory"/>
            <person name="Steindorff A."/>
            <person name="Hensen N."/>
            <person name="Bonometti L."/>
            <person name="Westerberg I."/>
            <person name="Brannstrom I.O."/>
            <person name="Guillou S."/>
            <person name="Cros-Aarteil S."/>
            <person name="Calhoun S."/>
            <person name="Haridas S."/>
            <person name="Kuo A."/>
            <person name="Mondo S."/>
            <person name="Pangilinan J."/>
            <person name="Riley R."/>
            <person name="Labutti K."/>
            <person name="Andreopoulos B."/>
            <person name="Lipzen A."/>
            <person name="Chen C."/>
            <person name="Yanf M."/>
            <person name="Daum C."/>
            <person name="Ng V."/>
            <person name="Clum A."/>
            <person name="Ohm R."/>
            <person name="Martin F."/>
            <person name="Silar P."/>
            <person name="Natvig D."/>
            <person name="Lalanne C."/>
            <person name="Gautier V."/>
            <person name="Ament-Velasquez S.L."/>
            <person name="Kruys A."/>
            <person name="Hutchinson M.I."/>
            <person name="Powell A.J."/>
            <person name="Barry K."/>
            <person name="Miller A.N."/>
            <person name="Grigoriev I.V."/>
            <person name="Debuchy R."/>
            <person name="Gladieux P."/>
            <person name="Thoren M.H."/>
            <person name="Johannesson H."/>
        </authorList>
    </citation>
    <scope>NUCLEOTIDE SEQUENCE</scope>
    <source>
        <strain evidence="2">CBS 731.68</strain>
    </source>
</reference>
<gene>
    <name evidence="2" type="ORF">N657DRAFT_128722</name>
</gene>
<name>A0AAN6Z2B2_9PEZI</name>
<proteinExistence type="predicted"/>
<comment type="caution">
    <text evidence="2">The sequence shown here is derived from an EMBL/GenBank/DDBJ whole genome shotgun (WGS) entry which is preliminary data.</text>
</comment>
<dbReference type="EMBL" id="MU853234">
    <property type="protein sequence ID" value="KAK4121419.1"/>
    <property type="molecule type" value="Genomic_DNA"/>
</dbReference>
<reference evidence="2" key="1">
    <citation type="journal article" date="2023" name="Mol. Phylogenet. Evol.">
        <title>Genome-scale phylogeny and comparative genomics of the fungal order Sordariales.</title>
        <authorList>
            <person name="Hensen N."/>
            <person name="Bonometti L."/>
            <person name="Westerberg I."/>
            <person name="Brannstrom I.O."/>
            <person name="Guillou S."/>
            <person name="Cros-Aarteil S."/>
            <person name="Calhoun S."/>
            <person name="Haridas S."/>
            <person name="Kuo A."/>
            <person name="Mondo S."/>
            <person name="Pangilinan J."/>
            <person name="Riley R."/>
            <person name="LaButti K."/>
            <person name="Andreopoulos B."/>
            <person name="Lipzen A."/>
            <person name="Chen C."/>
            <person name="Yan M."/>
            <person name="Daum C."/>
            <person name="Ng V."/>
            <person name="Clum A."/>
            <person name="Steindorff A."/>
            <person name="Ohm R.A."/>
            <person name="Martin F."/>
            <person name="Silar P."/>
            <person name="Natvig D.O."/>
            <person name="Lalanne C."/>
            <person name="Gautier V."/>
            <person name="Ament-Velasquez S.L."/>
            <person name="Kruys A."/>
            <person name="Hutchinson M.I."/>
            <person name="Powell A.J."/>
            <person name="Barry K."/>
            <person name="Miller A.N."/>
            <person name="Grigoriev I.V."/>
            <person name="Debuchy R."/>
            <person name="Gladieux P."/>
            <person name="Hiltunen Thoren M."/>
            <person name="Johannesson H."/>
        </authorList>
    </citation>
    <scope>NUCLEOTIDE SEQUENCE</scope>
    <source>
        <strain evidence="2">CBS 731.68</strain>
    </source>
</reference>
<evidence type="ECO:0000313" key="2">
    <source>
        <dbReference type="EMBL" id="KAK4121419.1"/>
    </source>
</evidence>
<dbReference type="GeneID" id="87822620"/>
<evidence type="ECO:0000313" key="3">
    <source>
        <dbReference type="Proteomes" id="UP001302602"/>
    </source>
</evidence>